<evidence type="ECO:0000256" key="1">
    <source>
        <dbReference type="SAM" id="MobiDB-lite"/>
    </source>
</evidence>
<sequence length="147" mass="15663">MSSLLVDCVILKANTGSASNLSPQAANDLIATFGSDEHDWFSSCTFPLQATNGINASNESLVPPGSEVMSQPAPVVEPSPTEAQQLYESVDASQAQQCVAGNESDESYLPHQQVNDAPANTSSTHSLPQSDSLVFQNFRKSKKQGEY</sequence>
<evidence type="ECO:0000313" key="3">
    <source>
        <dbReference type="Proteomes" id="UP001396334"/>
    </source>
</evidence>
<organism evidence="2 3">
    <name type="scientific">Hibiscus sabdariffa</name>
    <name type="common">roselle</name>
    <dbReference type="NCBI Taxonomy" id="183260"/>
    <lineage>
        <taxon>Eukaryota</taxon>
        <taxon>Viridiplantae</taxon>
        <taxon>Streptophyta</taxon>
        <taxon>Embryophyta</taxon>
        <taxon>Tracheophyta</taxon>
        <taxon>Spermatophyta</taxon>
        <taxon>Magnoliopsida</taxon>
        <taxon>eudicotyledons</taxon>
        <taxon>Gunneridae</taxon>
        <taxon>Pentapetalae</taxon>
        <taxon>rosids</taxon>
        <taxon>malvids</taxon>
        <taxon>Malvales</taxon>
        <taxon>Malvaceae</taxon>
        <taxon>Malvoideae</taxon>
        <taxon>Hibiscus</taxon>
    </lineage>
</organism>
<feature type="region of interest" description="Disordered" evidence="1">
    <location>
        <begin position="57"/>
        <end position="147"/>
    </location>
</feature>
<feature type="compositionally biased region" description="Polar residues" evidence="1">
    <location>
        <begin position="81"/>
        <end position="99"/>
    </location>
</feature>
<accession>A0ABR2PBW4</accession>
<reference evidence="2 3" key="1">
    <citation type="journal article" date="2024" name="G3 (Bethesda)">
        <title>Genome assembly of Hibiscus sabdariffa L. provides insights into metabolisms of medicinal natural products.</title>
        <authorList>
            <person name="Kim T."/>
        </authorList>
    </citation>
    <scope>NUCLEOTIDE SEQUENCE [LARGE SCALE GENOMIC DNA]</scope>
    <source>
        <strain evidence="2">TK-2024</strain>
        <tissue evidence="2">Old leaves</tissue>
    </source>
</reference>
<protein>
    <submittedName>
        <fullName evidence="2">Uncharacterized protein</fullName>
    </submittedName>
</protein>
<dbReference type="EMBL" id="JBBPBN010000066">
    <property type="protein sequence ID" value="KAK8985929.1"/>
    <property type="molecule type" value="Genomic_DNA"/>
</dbReference>
<gene>
    <name evidence="2" type="ORF">V6N11_037650</name>
</gene>
<keyword evidence="3" id="KW-1185">Reference proteome</keyword>
<dbReference type="Proteomes" id="UP001396334">
    <property type="component" value="Unassembled WGS sequence"/>
</dbReference>
<feature type="compositionally biased region" description="Polar residues" evidence="1">
    <location>
        <begin position="110"/>
        <end position="135"/>
    </location>
</feature>
<proteinExistence type="predicted"/>
<comment type="caution">
    <text evidence="2">The sequence shown here is derived from an EMBL/GenBank/DDBJ whole genome shotgun (WGS) entry which is preliminary data.</text>
</comment>
<name>A0ABR2PBW4_9ROSI</name>
<evidence type="ECO:0000313" key="2">
    <source>
        <dbReference type="EMBL" id="KAK8985929.1"/>
    </source>
</evidence>